<dbReference type="SUPFAM" id="SSF55347">
    <property type="entry name" value="Glyceraldehyde-3-phosphate dehydrogenase-like, C-terminal domain"/>
    <property type="match status" value="1"/>
</dbReference>
<gene>
    <name evidence="3" type="ORF">OB955_21855</name>
</gene>
<dbReference type="NCBIfam" id="NF041392">
    <property type="entry name" value="XylDh_Gfo6_Halo"/>
    <property type="match status" value="1"/>
</dbReference>
<protein>
    <submittedName>
        <fullName evidence="3">Gfo/Idh/MocA family oxidoreductase</fullName>
    </submittedName>
</protein>
<dbReference type="InterPro" id="IPR008354">
    <property type="entry name" value="Glc-Fru_OxRdtase_bac"/>
</dbReference>
<dbReference type="EMBL" id="JAOPKB010000018">
    <property type="protein sequence ID" value="MCU4975351.1"/>
    <property type="molecule type" value="Genomic_DNA"/>
</dbReference>
<dbReference type="Gene3D" id="3.40.50.720">
    <property type="entry name" value="NAD(P)-binding Rossmann-like Domain"/>
    <property type="match status" value="1"/>
</dbReference>
<dbReference type="Pfam" id="PF22725">
    <property type="entry name" value="GFO_IDH_MocA_C3"/>
    <property type="match status" value="1"/>
</dbReference>
<evidence type="ECO:0000313" key="4">
    <source>
        <dbReference type="Proteomes" id="UP001320972"/>
    </source>
</evidence>
<dbReference type="PANTHER" id="PTHR43377">
    <property type="entry name" value="BILIVERDIN REDUCTASE A"/>
    <property type="match status" value="1"/>
</dbReference>
<dbReference type="Pfam" id="PF01408">
    <property type="entry name" value="GFO_IDH_MocA"/>
    <property type="match status" value="1"/>
</dbReference>
<dbReference type="InterPro" id="IPR036291">
    <property type="entry name" value="NAD(P)-bd_dom_sf"/>
</dbReference>
<dbReference type="RefSeq" id="WP_338009089.1">
    <property type="nucleotide sequence ID" value="NZ_JAOPKB010000018.1"/>
</dbReference>
<dbReference type="InterPro" id="IPR051450">
    <property type="entry name" value="Gfo/Idh/MocA_Oxidoreductases"/>
</dbReference>
<organism evidence="3 4">
    <name type="scientific">Natronoglomus mannanivorans</name>
    <dbReference type="NCBI Taxonomy" id="2979990"/>
    <lineage>
        <taxon>Archaea</taxon>
        <taxon>Methanobacteriati</taxon>
        <taxon>Methanobacteriota</taxon>
        <taxon>Stenosarchaea group</taxon>
        <taxon>Halobacteria</taxon>
        <taxon>Halobacteriales</taxon>
        <taxon>Natrialbaceae</taxon>
        <taxon>Natronoglomus</taxon>
    </lineage>
</organism>
<dbReference type="SUPFAM" id="SSF51735">
    <property type="entry name" value="NAD(P)-binding Rossmann-fold domains"/>
    <property type="match status" value="1"/>
</dbReference>
<feature type="domain" description="GFO/IDH/MocA-like oxidoreductase" evidence="2">
    <location>
        <begin position="151"/>
        <end position="274"/>
    </location>
</feature>
<name>A0ABT2QK91_9EURY</name>
<reference evidence="3 4" key="1">
    <citation type="submission" date="2022-09" db="EMBL/GenBank/DDBJ databases">
        <title>Enrichment on poylsaccharides allowed isolation of novel metabolic and taxonomic groups of Haloarchaea.</title>
        <authorList>
            <person name="Sorokin D.Y."/>
            <person name="Elcheninov A.G."/>
            <person name="Khizhniak T.V."/>
            <person name="Kolganova T.V."/>
            <person name="Kublanov I.V."/>
        </authorList>
    </citation>
    <scope>NUCLEOTIDE SEQUENCE [LARGE SCALE GENOMIC DNA]</scope>
    <source>
        <strain evidence="3 4">AArc-m2/3/4</strain>
    </source>
</reference>
<sequence length="354" mass="39122">MENFDDFTTRDWQETRDGGPVRIAVVGLGRFAHRRALPAIRDAELCEATVAVDISVDEIRPIAKEFDIDHVISANEFHQGKASDSYDAVYVATPNTFHSQYVETAASLKKHVLCEKPLEISAERARQMVKACTNAGVTLMTGYRMQIEPIVRRMRTLIEEGFIGDPIHFSGKFSNQPPIGGGPLEWRTDPDISGGGALMDLGIYPLNTIRFLLGDDPETVYGSTTTHNPTFENVDEHISFELNFPRSITASCTASLNAYPSSYIEVIGTEGEIRVTSAFGGITPKRISANRRKIQSEYTGPIADEVVEEFDYFAHSIITDSQPEPDGWDGLADLVAIEAIYESAKSGKRVKLQN</sequence>
<dbReference type="Proteomes" id="UP001320972">
    <property type="component" value="Unassembled WGS sequence"/>
</dbReference>
<comment type="caution">
    <text evidence="3">The sequence shown here is derived from an EMBL/GenBank/DDBJ whole genome shotgun (WGS) entry which is preliminary data.</text>
</comment>
<evidence type="ECO:0000313" key="3">
    <source>
        <dbReference type="EMBL" id="MCU4975351.1"/>
    </source>
</evidence>
<accession>A0ABT2QK91</accession>
<evidence type="ECO:0000259" key="1">
    <source>
        <dbReference type="Pfam" id="PF01408"/>
    </source>
</evidence>
<dbReference type="Gene3D" id="3.30.360.10">
    <property type="entry name" value="Dihydrodipicolinate Reductase, domain 2"/>
    <property type="match status" value="1"/>
</dbReference>
<evidence type="ECO:0000259" key="2">
    <source>
        <dbReference type="Pfam" id="PF22725"/>
    </source>
</evidence>
<keyword evidence="4" id="KW-1185">Reference proteome</keyword>
<dbReference type="InterPro" id="IPR055170">
    <property type="entry name" value="GFO_IDH_MocA-like_dom"/>
</dbReference>
<feature type="domain" description="Gfo/Idh/MocA-like oxidoreductase N-terminal" evidence="1">
    <location>
        <begin position="21"/>
        <end position="143"/>
    </location>
</feature>
<dbReference type="PRINTS" id="PR01775">
    <property type="entry name" value="GLFROXRDTASE"/>
</dbReference>
<dbReference type="InterPro" id="IPR049838">
    <property type="entry name" value="XacA-like"/>
</dbReference>
<dbReference type="PANTHER" id="PTHR43377:SF1">
    <property type="entry name" value="BILIVERDIN REDUCTASE A"/>
    <property type="match status" value="1"/>
</dbReference>
<dbReference type="InterPro" id="IPR000683">
    <property type="entry name" value="Gfo/Idh/MocA-like_OxRdtase_N"/>
</dbReference>
<proteinExistence type="predicted"/>